<gene>
    <name evidence="1" type="ORF">E5329_24515</name>
</gene>
<keyword evidence="2" id="KW-1185">Reference proteome</keyword>
<dbReference type="Proteomes" id="UP000304953">
    <property type="component" value="Unassembled WGS sequence"/>
</dbReference>
<reference evidence="1" key="1">
    <citation type="submission" date="2019-04" db="EMBL/GenBank/DDBJ databases">
        <title>Microbes associate with the intestines of laboratory mice.</title>
        <authorList>
            <person name="Navarre W."/>
            <person name="Wong E."/>
            <person name="Huang K."/>
            <person name="Tropini C."/>
            <person name="Ng K."/>
            <person name="Yu B."/>
        </authorList>
    </citation>
    <scope>NUCLEOTIDE SEQUENCE</scope>
    <source>
        <strain evidence="1">NM01_1-7b</strain>
    </source>
</reference>
<organism evidence="1 2">
    <name type="scientific">Petralouisia muris</name>
    <dbReference type="NCBI Taxonomy" id="3032872"/>
    <lineage>
        <taxon>Bacteria</taxon>
        <taxon>Bacillati</taxon>
        <taxon>Bacillota</taxon>
        <taxon>Clostridia</taxon>
        <taxon>Lachnospirales</taxon>
        <taxon>Lachnospiraceae</taxon>
        <taxon>Petralouisia</taxon>
    </lineage>
</organism>
<dbReference type="EMBL" id="SRYA01000086">
    <property type="protein sequence ID" value="TGY89513.1"/>
    <property type="molecule type" value="Genomic_DNA"/>
</dbReference>
<protein>
    <submittedName>
        <fullName evidence="1">Uncharacterized protein</fullName>
    </submittedName>
</protein>
<comment type="caution">
    <text evidence="1">The sequence shown here is derived from an EMBL/GenBank/DDBJ whole genome shotgun (WGS) entry which is preliminary data.</text>
</comment>
<proteinExistence type="predicted"/>
<evidence type="ECO:0000313" key="2">
    <source>
        <dbReference type="Proteomes" id="UP000304953"/>
    </source>
</evidence>
<accession>A0AC61RPX0</accession>
<name>A0AC61RPX0_9FIRM</name>
<sequence>MVQKGLYLHFLDRELRENTSIFLKDEDYTLFVIYSLLMGHRIYALLTQIIESNADLRNTVQFLFELERYHLVTLLSKFDTLEELILDRQNIYRYDVDRYPFYFRDEIILDNHVMPLVITDSTTKFIYTQLKNNHSKEVLLDNCLDSNQLIDYVVTRKIESYQNEGLTISSFGGIIKELEGVGTLPNHISLVRKKICSELVSLHSLHYLQLTNACIIRNLPYIRKYDNVDPDGIYDYEVYKAILDPIFKGKSLEQIKKQCVILGVSGKLHIIVDLLYSFVKKIYKKYSDLLLQYNKNIVSQIIVQDIVTARDSLGKKTDMLPFTVDFVKEYIETLAQNMRLRFVDKEEKQMKILLPVANMTEFKNILKVAQNYDLCNARKIIGNNTYHIFENEKVMIVIVKCEAGSLGAASATLTMVDAINTFGIDVIIFSGVAFGNYTKREKEQNIGDILVSRQIWNYEAGKVNENKYISRGDKETATPWLLDRFENSTLDWKKSKIHFGLIASGEKLVNSEAFIKHIMDSEPELIGGEMEGSALIAVAKRYKKDWILVKSIADWGIGKNSAAQEMASKNVFEFVLNTIVNYAF</sequence>
<evidence type="ECO:0000313" key="1">
    <source>
        <dbReference type="EMBL" id="TGY89513.1"/>
    </source>
</evidence>